<proteinExistence type="predicted"/>
<sequence>MACSNWSKQMVVGKSISLDIYPNRHDCAEIKTKNWLKRRIAKKSLEYQNKLTNKILQNCHIENNYYISIKIITYSFEIHSKKPMSRFQMNTSCVCHYTHFYQSFRNSICLDLVDLKIPINLSPYQMKNSVERRASLADPNAAGGKKFGPQSWPAKLKTDGHFGGHTKSAANNFREKEFFSLIWFDCKFRHPSLIFPASFRSKFLAAGLAAKVAVRFKFGRPKSRPKFLAESMAVCTVPSTNEKISK</sequence>
<evidence type="ECO:0000313" key="2">
    <source>
        <dbReference type="Proteomes" id="UP000276133"/>
    </source>
</evidence>
<dbReference type="AlphaFoldDB" id="A0A3M7T762"/>
<protein>
    <submittedName>
        <fullName evidence="1">Uncharacterized protein</fullName>
    </submittedName>
</protein>
<gene>
    <name evidence="1" type="ORF">BpHYR1_026123</name>
</gene>
<reference evidence="1 2" key="1">
    <citation type="journal article" date="2018" name="Sci. Rep.">
        <title>Genomic signatures of local adaptation to the degree of environmental predictability in rotifers.</title>
        <authorList>
            <person name="Franch-Gras L."/>
            <person name="Hahn C."/>
            <person name="Garcia-Roger E.M."/>
            <person name="Carmona M.J."/>
            <person name="Serra M."/>
            <person name="Gomez A."/>
        </authorList>
    </citation>
    <scope>NUCLEOTIDE SEQUENCE [LARGE SCALE GENOMIC DNA]</scope>
    <source>
        <strain evidence="1">HYR1</strain>
    </source>
</reference>
<dbReference type="Proteomes" id="UP000276133">
    <property type="component" value="Unassembled WGS sequence"/>
</dbReference>
<keyword evidence="2" id="KW-1185">Reference proteome</keyword>
<comment type="caution">
    <text evidence="1">The sequence shown here is derived from an EMBL/GenBank/DDBJ whole genome shotgun (WGS) entry which is preliminary data.</text>
</comment>
<dbReference type="EMBL" id="REGN01000173">
    <property type="protein sequence ID" value="RNA43866.1"/>
    <property type="molecule type" value="Genomic_DNA"/>
</dbReference>
<accession>A0A3M7T762</accession>
<organism evidence="1 2">
    <name type="scientific">Brachionus plicatilis</name>
    <name type="common">Marine rotifer</name>
    <name type="synonym">Brachionus muelleri</name>
    <dbReference type="NCBI Taxonomy" id="10195"/>
    <lineage>
        <taxon>Eukaryota</taxon>
        <taxon>Metazoa</taxon>
        <taxon>Spiralia</taxon>
        <taxon>Gnathifera</taxon>
        <taxon>Rotifera</taxon>
        <taxon>Eurotatoria</taxon>
        <taxon>Monogononta</taxon>
        <taxon>Pseudotrocha</taxon>
        <taxon>Ploima</taxon>
        <taxon>Brachionidae</taxon>
        <taxon>Brachionus</taxon>
    </lineage>
</organism>
<name>A0A3M7T762_BRAPC</name>
<evidence type="ECO:0000313" key="1">
    <source>
        <dbReference type="EMBL" id="RNA43866.1"/>
    </source>
</evidence>